<organism evidence="8 9">
    <name type="scientific">Streptomyces rhizosphaericus</name>
    <dbReference type="NCBI Taxonomy" id="114699"/>
    <lineage>
        <taxon>Bacteria</taxon>
        <taxon>Bacillati</taxon>
        <taxon>Actinomycetota</taxon>
        <taxon>Actinomycetes</taxon>
        <taxon>Kitasatosporales</taxon>
        <taxon>Streptomycetaceae</taxon>
        <taxon>Streptomyces</taxon>
        <taxon>Streptomyces violaceusniger group</taxon>
    </lineage>
</organism>
<reference evidence="8 9" key="1">
    <citation type="journal article" date="2019" name="Int. J. Syst. Evol. Microbiol.">
        <title>The Global Catalogue of Microorganisms (GCM) 10K type strain sequencing project: providing services to taxonomists for standard genome sequencing and annotation.</title>
        <authorList>
            <consortium name="The Broad Institute Genomics Platform"/>
            <consortium name="The Broad Institute Genome Sequencing Center for Infectious Disease"/>
            <person name="Wu L."/>
            <person name="Ma J."/>
        </authorList>
    </citation>
    <scope>NUCLEOTIDE SEQUENCE [LARGE SCALE GENOMIC DNA]</scope>
    <source>
        <strain evidence="8 9">JCM 11445</strain>
    </source>
</reference>
<accession>A0ABN1SMP3</accession>
<feature type="transmembrane region" description="Helical" evidence="7">
    <location>
        <begin position="133"/>
        <end position="153"/>
    </location>
</feature>
<keyword evidence="4 7" id="KW-1133">Transmembrane helix</keyword>
<feature type="transmembrane region" description="Helical" evidence="7">
    <location>
        <begin position="201"/>
        <end position="223"/>
    </location>
</feature>
<dbReference type="Gene3D" id="1.20.1250.20">
    <property type="entry name" value="MFS general substrate transporter like domains"/>
    <property type="match status" value="1"/>
</dbReference>
<dbReference type="CDD" id="cd06173">
    <property type="entry name" value="MFS_MefA_like"/>
    <property type="match status" value="1"/>
</dbReference>
<proteinExistence type="predicted"/>
<dbReference type="PANTHER" id="PTHR23513">
    <property type="entry name" value="INTEGRAL MEMBRANE EFFLUX PROTEIN-RELATED"/>
    <property type="match status" value="1"/>
</dbReference>
<feature type="transmembrane region" description="Helical" evidence="7">
    <location>
        <begin position="30"/>
        <end position="49"/>
    </location>
</feature>
<dbReference type="EMBL" id="BAAAIE010000089">
    <property type="protein sequence ID" value="GAA0997819.1"/>
    <property type="molecule type" value="Genomic_DNA"/>
</dbReference>
<evidence type="ECO:0000256" key="1">
    <source>
        <dbReference type="ARBA" id="ARBA00004651"/>
    </source>
</evidence>
<name>A0ABN1SMP3_9ACTN</name>
<comment type="caution">
    <text evidence="8">The sequence shown here is derived from an EMBL/GenBank/DDBJ whole genome shotgun (WGS) entry which is preliminary data.</text>
</comment>
<feature type="transmembrane region" description="Helical" evidence="7">
    <location>
        <begin position="235"/>
        <end position="256"/>
    </location>
</feature>
<evidence type="ECO:0000256" key="2">
    <source>
        <dbReference type="ARBA" id="ARBA00022475"/>
    </source>
</evidence>
<evidence type="ECO:0000256" key="7">
    <source>
        <dbReference type="SAM" id="Phobius"/>
    </source>
</evidence>
<keyword evidence="9" id="KW-1185">Reference proteome</keyword>
<evidence type="ECO:0000313" key="9">
    <source>
        <dbReference type="Proteomes" id="UP001500033"/>
    </source>
</evidence>
<feature type="transmembrane region" description="Helical" evidence="7">
    <location>
        <begin position="351"/>
        <end position="373"/>
    </location>
</feature>
<gene>
    <name evidence="8" type="ORF">GCM10009576_083880</name>
</gene>
<comment type="subcellular location">
    <subcellularLocation>
        <location evidence="1">Cell membrane</location>
        <topology evidence="1">Multi-pass membrane protein</topology>
    </subcellularLocation>
</comment>
<evidence type="ECO:0000256" key="5">
    <source>
        <dbReference type="ARBA" id="ARBA00023136"/>
    </source>
</evidence>
<sequence>MSLLGSSMAPVALSLAVLNASGRADDLGIVVAARMVPLLVFLLIGGATADRLPRRTVLVTANLGSALTQGCVAAVLLTDHYSRPVVAGLEFLNGVLAAFTTPALRGLVPELVAKGELRQANSLLASVRNGTKVFGPSISGLLVVAVGGGPAIGFDALTYLLAAGCLARLPAAVGATVPAARRVTLRRDLREGWAQFRGTRWVWSVTLSFCAINLVQTGTWQVLGPELTKQLSGEATWGFLLSARGLGMLLMSTLIYRLTVRHLLRAGQLACALGALPLLAIGAQLRTPWLITAAFVAGLGTSLTGTAWETSLQEHIRPRVLSRVAAYDALLSSISNPIGQLSVGPLAHAFGGFHVATSAALCYAAAALLPLAYPSVRRLPHAQTEVPTEAEAQAEGQAEAPRGGSPQPPRQAGTPGPKEARQ</sequence>
<feature type="transmembrane region" description="Helical" evidence="7">
    <location>
        <begin position="159"/>
        <end position="180"/>
    </location>
</feature>
<dbReference type="SUPFAM" id="SSF103473">
    <property type="entry name" value="MFS general substrate transporter"/>
    <property type="match status" value="1"/>
</dbReference>
<evidence type="ECO:0000256" key="4">
    <source>
        <dbReference type="ARBA" id="ARBA00022989"/>
    </source>
</evidence>
<feature type="region of interest" description="Disordered" evidence="6">
    <location>
        <begin position="382"/>
        <end position="422"/>
    </location>
</feature>
<keyword evidence="2" id="KW-1003">Cell membrane</keyword>
<dbReference type="Proteomes" id="UP001500033">
    <property type="component" value="Unassembled WGS sequence"/>
</dbReference>
<dbReference type="InterPro" id="IPR036259">
    <property type="entry name" value="MFS_trans_sf"/>
</dbReference>
<keyword evidence="5 7" id="KW-0472">Membrane</keyword>
<evidence type="ECO:0000256" key="6">
    <source>
        <dbReference type="SAM" id="MobiDB-lite"/>
    </source>
</evidence>
<evidence type="ECO:0000256" key="3">
    <source>
        <dbReference type="ARBA" id="ARBA00022692"/>
    </source>
</evidence>
<dbReference type="InterPro" id="IPR011701">
    <property type="entry name" value="MFS"/>
</dbReference>
<dbReference type="PANTHER" id="PTHR23513:SF11">
    <property type="entry name" value="STAPHYLOFERRIN A TRANSPORTER"/>
    <property type="match status" value="1"/>
</dbReference>
<protein>
    <submittedName>
        <fullName evidence="8">MFS transporter</fullName>
    </submittedName>
</protein>
<feature type="transmembrane region" description="Helical" evidence="7">
    <location>
        <begin position="263"/>
        <end position="283"/>
    </location>
</feature>
<feature type="compositionally biased region" description="Low complexity" evidence="6">
    <location>
        <begin position="389"/>
        <end position="400"/>
    </location>
</feature>
<keyword evidence="3 7" id="KW-0812">Transmembrane</keyword>
<evidence type="ECO:0000313" key="8">
    <source>
        <dbReference type="EMBL" id="GAA0997819.1"/>
    </source>
</evidence>
<dbReference type="Pfam" id="PF07690">
    <property type="entry name" value="MFS_1"/>
    <property type="match status" value="1"/>
</dbReference>